<reference evidence="1" key="1">
    <citation type="journal article" date="2019" name="Toxins">
        <title>Detection of Abrin-Like and Prepropulchellin-Like Toxin Genes and Transcripts Using Whole Genome Sequencing and Full-Length Transcript Sequencing of Abrus precatorius.</title>
        <authorList>
            <person name="Hovde B.T."/>
            <person name="Daligault H.E."/>
            <person name="Hanschen E.R."/>
            <person name="Kunde Y.A."/>
            <person name="Johnson M.B."/>
            <person name="Starkenburg S.R."/>
            <person name="Johnson S.L."/>
        </authorList>
    </citation>
    <scope>NUCLEOTIDE SEQUENCE [LARGE SCALE GENOMIC DNA]</scope>
</reference>
<dbReference type="GeneID" id="113865409"/>
<dbReference type="RefSeq" id="XP_027355727.1">
    <property type="nucleotide sequence ID" value="XM_027499926.1"/>
</dbReference>
<organism evidence="1 3">
    <name type="scientific">Abrus precatorius</name>
    <name type="common">Indian licorice</name>
    <name type="synonym">Glycine abrus</name>
    <dbReference type="NCBI Taxonomy" id="3816"/>
    <lineage>
        <taxon>Eukaryota</taxon>
        <taxon>Viridiplantae</taxon>
        <taxon>Streptophyta</taxon>
        <taxon>Embryophyta</taxon>
        <taxon>Tracheophyta</taxon>
        <taxon>Spermatophyta</taxon>
        <taxon>Magnoliopsida</taxon>
        <taxon>eudicotyledons</taxon>
        <taxon>Gunneridae</taxon>
        <taxon>Pentapetalae</taxon>
        <taxon>rosids</taxon>
        <taxon>fabids</taxon>
        <taxon>Fabales</taxon>
        <taxon>Fabaceae</taxon>
        <taxon>Papilionoideae</taxon>
        <taxon>50 kb inversion clade</taxon>
        <taxon>NPAAA clade</taxon>
        <taxon>indigoferoid/millettioid clade</taxon>
        <taxon>Abreae</taxon>
        <taxon>Abrus</taxon>
    </lineage>
</organism>
<name>A0A8B8LK36_ABRPR</name>
<gene>
    <name evidence="2 3" type="primary">LOC113865409</name>
</gene>
<dbReference type="KEGG" id="aprc:113865409"/>
<dbReference type="AlphaFoldDB" id="A0A8B8LK36"/>
<keyword evidence="1" id="KW-1185">Reference proteome</keyword>
<reference evidence="2 3" key="2">
    <citation type="submission" date="2025-04" db="UniProtKB">
        <authorList>
            <consortium name="RefSeq"/>
        </authorList>
    </citation>
    <scope>IDENTIFICATION</scope>
    <source>
        <tissue evidence="2 3">Young leaves</tissue>
    </source>
</reference>
<dbReference type="Proteomes" id="UP000694853">
    <property type="component" value="Unplaced"/>
</dbReference>
<evidence type="ECO:0000313" key="2">
    <source>
        <dbReference type="RefSeq" id="XP_027355727.1"/>
    </source>
</evidence>
<dbReference type="OrthoDB" id="1644512at2759"/>
<dbReference type="GO" id="GO:0061908">
    <property type="term" value="C:phagophore"/>
    <property type="evidence" value="ECO:0007669"/>
    <property type="project" value="TreeGrafter"/>
</dbReference>
<dbReference type="PANTHER" id="PTHR34659:SF1">
    <property type="entry name" value="PROTEIN EGT2"/>
    <property type="match status" value="1"/>
</dbReference>
<proteinExistence type="predicted"/>
<sequence length="487" mass="53914">MDLKVKHLNWVGNIYQKFEAVCQEVDDIVGQDAVKYLENQVQNVGDSVKKFYSGVVHELLPFPTSVDSQYEAHSVALTNNMGSSVGSVVDNKDNKKQDEESLINNFVESLHDSIGTDIDNNQEAGAPIQHNLVNQVYDETCSDSLEVEDSYITQDEVADDSRETSGSKKENLHKSFEEIAIESVPKEDESLEFSIHSESYSGSSHSGCGVLIRTKDNTDENVEQNLCLVVKENAMNSSPSQVLNSPSLDEEESIKVFLFNQSSDVIDEDTHGILAEVSLTDSAVSCEWPITKMEPICLKSSLSSVSPCSKSRGSYSFEIESCKINSGDAAWRISDCSMVRVCCESCALITGQIMESRDGLVFCGCCQLMESNDEPLVSSTESSLVDIQLNDDPKLEESCVFVDDSELYAVSCRAQKLRSYKKRIQDAFTSKKRLAKEYEQLAIWYGDADIDPGQGSSQNLLPFCSRTNANSKDLQVQHASEGDWELL</sequence>
<accession>A0A8B8LK36</accession>
<dbReference type="GO" id="GO:0006950">
    <property type="term" value="P:response to stress"/>
    <property type="evidence" value="ECO:0007669"/>
    <property type="project" value="TreeGrafter"/>
</dbReference>
<dbReference type="RefSeq" id="XP_027355728.1">
    <property type="nucleotide sequence ID" value="XM_027499927.1"/>
</dbReference>
<evidence type="ECO:0000313" key="1">
    <source>
        <dbReference type="Proteomes" id="UP000694853"/>
    </source>
</evidence>
<dbReference type="PANTHER" id="PTHR34659">
    <property type="entry name" value="BNAA05G11610D PROTEIN"/>
    <property type="match status" value="1"/>
</dbReference>
<dbReference type="GO" id="GO:0005776">
    <property type="term" value="C:autophagosome"/>
    <property type="evidence" value="ECO:0007669"/>
    <property type="project" value="TreeGrafter"/>
</dbReference>
<protein>
    <submittedName>
        <fullName evidence="2 3">Uncharacterized protein LOC113865409</fullName>
    </submittedName>
</protein>
<evidence type="ECO:0000313" key="3">
    <source>
        <dbReference type="RefSeq" id="XP_027355728.1"/>
    </source>
</evidence>
<dbReference type="InterPro" id="IPR053273">
    <property type="entry name" value="CST_Regulator"/>
</dbReference>